<evidence type="ECO:0000313" key="3">
    <source>
        <dbReference type="Proteomes" id="UP001500755"/>
    </source>
</evidence>
<keyword evidence="1" id="KW-1133">Transmembrane helix</keyword>
<keyword evidence="1" id="KW-0472">Membrane</keyword>
<keyword evidence="1" id="KW-0812">Transmembrane</keyword>
<sequence>MTITVNRIYNRATDDARRTVDYTTGVTVFIAFFIGRMGLLSAAAKVTQLAGGLLEAIAAVDLNFSGTTVIAFFALAWVAAGAARTRTLPCCGVVL</sequence>
<feature type="transmembrane region" description="Helical" evidence="1">
    <location>
        <begin position="20"/>
        <end position="44"/>
    </location>
</feature>
<protein>
    <submittedName>
        <fullName evidence="2">Uncharacterized protein</fullName>
    </submittedName>
</protein>
<proteinExistence type="predicted"/>
<evidence type="ECO:0000256" key="1">
    <source>
        <dbReference type="SAM" id="Phobius"/>
    </source>
</evidence>
<feature type="transmembrane region" description="Helical" evidence="1">
    <location>
        <begin position="56"/>
        <end position="79"/>
    </location>
</feature>
<name>A0ABP5F4H1_9MICO</name>
<keyword evidence="3" id="KW-1185">Reference proteome</keyword>
<organism evidence="2 3">
    <name type="scientific">Brevibacterium samyangense</name>
    <dbReference type="NCBI Taxonomy" id="366888"/>
    <lineage>
        <taxon>Bacteria</taxon>
        <taxon>Bacillati</taxon>
        <taxon>Actinomycetota</taxon>
        <taxon>Actinomycetes</taxon>
        <taxon>Micrococcales</taxon>
        <taxon>Brevibacteriaceae</taxon>
        <taxon>Brevibacterium</taxon>
    </lineage>
</organism>
<comment type="caution">
    <text evidence="2">The sequence shown here is derived from an EMBL/GenBank/DDBJ whole genome shotgun (WGS) entry which is preliminary data.</text>
</comment>
<reference evidence="3" key="1">
    <citation type="journal article" date="2019" name="Int. J. Syst. Evol. Microbiol.">
        <title>The Global Catalogue of Microorganisms (GCM) 10K type strain sequencing project: providing services to taxonomists for standard genome sequencing and annotation.</title>
        <authorList>
            <consortium name="The Broad Institute Genomics Platform"/>
            <consortium name="The Broad Institute Genome Sequencing Center for Infectious Disease"/>
            <person name="Wu L."/>
            <person name="Ma J."/>
        </authorList>
    </citation>
    <scope>NUCLEOTIDE SEQUENCE [LARGE SCALE GENOMIC DNA]</scope>
    <source>
        <strain evidence="3">JCM 14546</strain>
    </source>
</reference>
<dbReference type="Proteomes" id="UP001500755">
    <property type="component" value="Unassembled WGS sequence"/>
</dbReference>
<gene>
    <name evidence="2" type="ORF">GCM10009755_29860</name>
</gene>
<evidence type="ECO:0000313" key="2">
    <source>
        <dbReference type="EMBL" id="GAA2016310.1"/>
    </source>
</evidence>
<dbReference type="EMBL" id="BAAANO010000048">
    <property type="protein sequence ID" value="GAA2016310.1"/>
    <property type="molecule type" value="Genomic_DNA"/>
</dbReference>
<accession>A0ABP5F4H1</accession>